<accession>A0ABU9CJK0</accession>
<dbReference type="Gene3D" id="3.40.50.200">
    <property type="entry name" value="Peptidase S8/S53 domain"/>
    <property type="match status" value="1"/>
</dbReference>
<dbReference type="Gene3D" id="2.60.120.1290">
    <property type="match status" value="1"/>
</dbReference>
<name>A0ABU9CJK0_9BURK</name>
<evidence type="ECO:0000256" key="1">
    <source>
        <dbReference type="SAM" id="MobiDB-lite"/>
    </source>
</evidence>
<dbReference type="Proteomes" id="UP001365405">
    <property type="component" value="Unassembled WGS sequence"/>
</dbReference>
<organism evidence="2 3">
    <name type="scientific">Pseudaquabacterium inlustre</name>
    <dbReference type="NCBI Taxonomy" id="2984192"/>
    <lineage>
        <taxon>Bacteria</taxon>
        <taxon>Pseudomonadati</taxon>
        <taxon>Pseudomonadota</taxon>
        <taxon>Betaproteobacteria</taxon>
        <taxon>Burkholderiales</taxon>
        <taxon>Sphaerotilaceae</taxon>
        <taxon>Pseudaquabacterium</taxon>
    </lineage>
</organism>
<evidence type="ECO:0008006" key="4">
    <source>
        <dbReference type="Google" id="ProtNLM"/>
    </source>
</evidence>
<dbReference type="RefSeq" id="WP_341411631.1">
    <property type="nucleotide sequence ID" value="NZ_JBBUTH010000008.1"/>
</dbReference>
<reference evidence="2 3" key="1">
    <citation type="submission" date="2024-04" db="EMBL/GenBank/DDBJ databases">
        <title>Novel species of the genus Ideonella isolated from streams.</title>
        <authorList>
            <person name="Lu H."/>
        </authorList>
    </citation>
    <scope>NUCLEOTIDE SEQUENCE [LARGE SCALE GENOMIC DNA]</scope>
    <source>
        <strain evidence="2 3">DXS22W</strain>
    </source>
</reference>
<dbReference type="EMBL" id="JBBUTH010000008">
    <property type="protein sequence ID" value="MEK8051936.1"/>
    <property type="molecule type" value="Genomic_DNA"/>
</dbReference>
<protein>
    <recommendedName>
        <fullName evidence="4">Peptidase S8/S53 domain-containing protein</fullName>
    </recommendedName>
</protein>
<comment type="caution">
    <text evidence="2">The sequence shown here is derived from an EMBL/GenBank/DDBJ whole genome shotgun (WGS) entry which is preliminary data.</text>
</comment>
<gene>
    <name evidence="2" type="ORF">AACH10_16915</name>
</gene>
<dbReference type="SUPFAM" id="SSF52743">
    <property type="entry name" value="Subtilisin-like"/>
    <property type="match status" value="1"/>
</dbReference>
<dbReference type="InterPro" id="IPR036852">
    <property type="entry name" value="Peptidase_S8/S53_dom_sf"/>
</dbReference>
<feature type="region of interest" description="Disordered" evidence="1">
    <location>
        <begin position="706"/>
        <end position="737"/>
    </location>
</feature>
<evidence type="ECO:0000313" key="3">
    <source>
        <dbReference type="Proteomes" id="UP001365405"/>
    </source>
</evidence>
<evidence type="ECO:0000313" key="2">
    <source>
        <dbReference type="EMBL" id="MEK8051936.1"/>
    </source>
</evidence>
<sequence>MAAPAPTVPQPSAIWAPGSAAAARPRDPYLRWAELSAWRPLMPGGRLPAQLSFVVERSADSPGWDAVRSPVFGAEVPAAYDEPLPGRGTPSRFATLRIATALPGQPTLPPPALAARVAGVLGNPAVARLQLGYPRGAATSAPGAPAGPVRPLTRPAAVVLGVIDYGCPFAHAGLLDATGTTRVAALWQCTTRDVAQPPWQLPPGFTHGRMLGHDALQALLDAHRIDGAVDEARCYETAYAVMDTAPASATHPARRWLKPSRALLSRASHGSGVLALAAAPAAGLVARWPAGLPPAEQPPAALHAPPGDVASRSPLLVVDLPREQSEVSSGRWLPVNALDGLRFITAEARSRFHWAPADGAAADPAATPPARLPVVVNLSSGAHAAARAGQAMFERAMDELLQADEHLAITLAAGNSRLNASHAALEVPAGGWAELGLFVPPAQPFDSCVELWLPPGTALDQVAIEVTAPDGTCLRVDGRTPEMEWRCQPDQPCAALLLYSEVVQATDRPMALLAIWGTTSSVTRQAPAPAGPWLLRVRQGGDGPLAVSAWIECDEVIFGRVRPQSARFFNPQRCAADERPQEVAARVVRRDDTLSNVATGALTLAVAAYTGRRDDGPVSGYSGMPGLAAGAGGLPQRWLPLAAAADAGISHPGMRLPGNRRAVLQRFNGTSAAAPQAARHVANQMATGLTRSSLVAALPATPAPTPVPPDWLRHPAEPPLGPGPLAAHPADGRLRVP</sequence>
<proteinExistence type="predicted"/>
<keyword evidence="3" id="KW-1185">Reference proteome</keyword>